<evidence type="ECO:0000313" key="2">
    <source>
        <dbReference type="Proteomes" id="UP000078309"/>
    </source>
</evidence>
<dbReference type="RefSeq" id="WP_064625183.1">
    <property type="nucleotide sequence ID" value="NZ_JAHGUI010000074.1"/>
</dbReference>
<dbReference type="Proteomes" id="UP000078309">
    <property type="component" value="Unassembled WGS sequence"/>
</dbReference>
<proteinExistence type="predicted"/>
<dbReference type="EMBL" id="JAHGUI010000074">
    <property type="protein sequence ID" value="MBT2920202.1"/>
    <property type="molecule type" value="Genomic_DNA"/>
</dbReference>
<reference evidence="1 2" key="1">
    <citation type="journal article" date="2017" name="J. Fish Dis.">
        <title>Comparative assessment of Vibrio virulence in marine fish larvae.</title>
        <authorList>
            <person name="Ronneseth A."/>
            <person name="Castillo D."/>
            <person name="D'Alvise P."/>
            <person name="Tonnesen O."/>
            <person name="Haugland G."/>
            <person name="Grotkjaer T."/>
            <person name="Engell-Sorensen K."/>
            <person name="Norremark L."/>
            <person name="Bergh O."/>
            <person name="Wergeland H.I."/>
            <person name="Gram L."/>
        </authorList>
    </citation>
    <scope>NUCLEOTIDE SEQUENCE [LARGE SCALE GENOMIC DNA]</scope>
    <source>
        <strain evidence="1 2">90-11-286</strain>
    </source>
</reference>
<organism evidence="1 2">
    <name type="scientific">Vibrio anguillarum</name>
    <name type="common">Listonella anguillarum</name>
    <dbReference type="NCBI Taxonomy" id="55601"/>
    <lineage>
        <taxon>Bacteria</taxon>
        <taxon>Pseudomonadati</taxon>
        <taxon>Pseudomonadota</taxon>
        <taxon>Gammaproteobacteria</taxon>
        <taxon>Vibrionales</taxon>
        <taxon>Vibrionaceae</taxon>
        <taxon>Vibrio</taxon>
    </lineage>
</organism>
<sequence>MASVELYNPQESKSSSALSTLQLLQLTRPSYKCRFVRQGDTFHLLVYLNQHAKVPFLRVPADSLYQSAMEFIGYEKSL</sequence>
<comment type="caution">
    <text evidence="1">The sequence shown here is derived from an EMBL/GenBank/DDBJ whole genome shotgun (WGS) entry which is preliminary data.</text>
</comment>
<evidence type="ECO:0000313" key="1">
    <source>
        <dbReference type="EMBL" id="MBT2920202.1"/>
    </source>
</evidence>
<protein>
    <submittedName>
        <fullName evidence="1">Uncharacterized protein</fullName>
    </submittedName>
</protein>
<accession>A0ABD4QY70</accession>
<dbReference type="AlphaFoldDB" id="A0ABD4QY70"/>
<name>A0ABD4QY70_VIBAN</name>
<gene>
    <name evidence="1" type="ORF">PL14_16120</name>
</gene>